<dbReference type="InterPro" id="IPR009249">
    <property type="entry name" value="Ferredoxin-dep_bilin_Rdtase"/>
</dbReference>
<protein>
    <recommendedName>
        <fullName evidence="3 6">Phycocyanobilin:ferredoxin oxidoreductase</fullName>
        <ecNumber evidence="2 6">1.3.7.5</ecNumber>
    </recommendedName>
</protein>
<dbReference type="PANTHER" id="PTHR34557">
    <property type="entry name" value="PHYTOCHROMOBILIN:FERREDOXIN OXIDOREDUCTASE, CHLOROPLASTIC"/>
    <property type="match status" value="1"/>
</dbReference>
<dbReference type="EMBL" id="JAFIRA010000026">
    <property type="protein sequence ID" value="MCJ2543367.1"/>
    <property type="molecule type" value="Genomic_DNA"/>
</dbReference>
<reference evidence="7" key="1">
    <citation type="submission" date="2021-02" db="EMBL/GenBank/DDBJ databases">
        <title>The CRISPR/cas machinery reduction and long-range gene transfer in the hot spring cyanobacterium Synechococcus.</title>
        <authorList>
            <person name="Dvorak P."/>
            <person name="Jahodarova E."/>
            <person name="Hasler P."/>
            <person name="Poulickova A."/>
        </authorList>
    </citation>
    <scope>NUCLEOTIDE SEQUENCE</scope>
    <source>
        <strain evidence="7">Rupite</strain>
    </source>
</reference>
<evidence type="ECO:0000256" key="2">
    <source>
        <dbReference type="ARBA" id="ARBA00012716"/>
    </source>
</evidence>
<sequence length="249" mass="28080">MLTAPALQTQLHPLIQRLSEAILNIWGSNLTLAPYDLPQDLGYVEGRLDGEKLQIENRCYQGDPFRKLHLELARAGQNLDILHCVMFPQPQYPLPMFGCDIVAGRGQVSAAIVDLSPVTPSLPEPYVQALEALGSRLALFQHRRELPQWGSIFSPYCLFIRPSDAEEADQFLALASRYLAIHCQLAQEIPPQTDPSQILANYQGQHRYCSQQQQNDRTRRVLEKAFGPEWAERYMNTVLFDLPPSPGGD</sequence>
<dbReference type="Proteomes" id="UP000830835">
    <property type="component" value="Unassembled WGS sequence"/>
</dbReference>
<evidence type="ECO:0000313" key="7">
    <source>
        <dbReference type="EMBL" id="MCJ2543367.1"/>
    </source>
</evidence>
<dbReference type="InterPro" id="IPR022870">
    <property type="entry name" value="Ferredoxin_bilin_OxRdtase"/>
</dbReference>
<organism evidence="7 8">
    <name type="scientific">Thermostichus vulcanus str. 'Rupite'</name>
    <dbReference type="NCBI Taxonomy" id="2813851"/>
    <lineage>
        <taxon>Bacteria</taxon>
        <taxon>Bacillati</taxon>
        <taxon>Cyanobacteriota</taxon>
        <taxon>Cyanophyceae</taxon>
        <taxon>Thermostichales</taxon>
        <taxon>Thermostichaceae</taxon>
        <taxon>Thermostichus</taxon>
    </lineage>
</organism>
<evidence type="ECO:0000256" key="1">
    <source>
        <dbReference type="ARBA" id="ARBA00006908"/>
    </source>
</evidence>
<keyword evidence="4 6" id="KW-0560">Oxidoreductase</keyword>
<dbReference type="PANTHER" id="PTHR34557:SF1">
    <property type="entry name" value="PHYTOCHROMOBILIN:FERREDOXIN OXIDOREDUCTASE, CHLOROPLASTIC"/>
    <property type="match status" value="1"/>
</dbReference>
<comment type="function">
    <text evidence="6">Catalyzes the four-electron reduction of biliverdin IX-alpha (2-electron reduction at both the A and D rings); the reaction proceeds via an isolatable 2-electron intermediate, 181,182-dihydrobiliverdin.</text>
</comment>
<comment type="caution">
    <text evidence="7">The sequence shown here is derived from an EMBL/GenBank/DDBJ whole genome shotgun (WGS) entry which is preliminary data.</text>
</comment>
<evidence type="ECO:0000256" key="5">
    <source>
        <dbReference type="ARBA" id="ARBA00049084"/>
    </source>
</evidence>
<comment type="similarity">
    <text evidence="1 6">Belongs to the HY2 family.</text>
</comment>
<keyword evidence="8" id="KW-1185">Reference proteome</keyword>
<dbReference type="NCBIfam" id="NF002760">
    <property type="entry name" value="PRK02816.1"/>
    <property type="match status" value="1"/>
</dbReference>
<evidence type="ECO:0000256" key="4">
    <source>
        <dbReference type="ARBA" id="ARBA00023002"/>
    </source>
</evidence>
<dbReference type="Gene3D" id="3.40.1500.20">
    <property type="match status" value="1"/>
</dbReference>
<comment type="catalytic activity">
    <reaction evidence="5 6">
        <text>(2R,3Z)-phycocyanobilin + 4 oxidized [2Fe-2S]-[ferredoxin] = biliverdin IXalpha + 4 reduced [2Fe-2S]-[ferredoxin] + 4 H(+)</text>
        <dbReference type="Rhea" id="RHEA:15309"/>
        <dbReference type="Rhea" id="RHEA-COMP:10000"/>
        <dbReference type="Rhea" id="RHEA-COMP:10001"/>
        <dbReference type="ChEBI" id="CHEBI:15378"/>
        <dbReference type="ChEBI" id="CHEBI:33737"/>
        <dbReference type="ChEBI" id="CHEBI:33738"/>
        <dbReference type="ChEBI" id="CHEBI:57437"/>
        <dbReference type="ChEBI" id="CHEBI:57991"/>
        <dbReference type="EC" id="1.3.7.5"/>
    </reaction>
</comment>
<accession>A0ABT0CC53</accession>
<evidence type="ECO:0000313" key="8">
    <source>
        <dbReference type="Proteomes" id="UP000830835"/>
    </source>
</evidence>
<dbReference type="HAMAP" id="MF_00618">
    <property type="entry name" value="Ferredoxin_bilin_red"/>
    <property type="match status" value="1"/>
</dbReference>
<gene>
    <name evidence="6" type="primary">pcyA</name>
    <name evidence="7" type="ORF">JX360_10685</name>
</gene>
<dbReference type="Pfam" id="PF05996">
    <property type="entry name" value="Fe_bilin_red"/>
    <property type="match status" value="1"/>
</dbReference>
<evidence type="ECO:0000256" key="3">
    <source>
        <dbReference type="ARBA" id="ARBA00016783"/>
    </source>
</evidence>
<name>A0ABT0CC53_THEVL</name>
<dbReference type="GO" id="GO:0050620">
    <property type="term" value="F:phycocyanobilin:ferredoxin oxidoreductase activity"/>
    <property type="evidence" value="ECO:0007669"/>
    <property type="project" value="UniProtKB-EC"/>
</dbReference>
<proteinExistence type="inferred from homology"/>
<dbReference type="EC" id="1.3.7.5" evidence="2 6"/>
<evidence type="ECO:0000256" key="6">
    <source>
        <dbReference type="HAMAP-Rule" id="MF_00618"/>
    </source>
</evidence>
<dbReference type="RefSeq" id="WP_244350643.1">
    <property type="nucleotide sequence ID" value="NZ_JAFIRA010000026.1"/>
</dbReference>